<reference evidence="2" key="1">
    <citation type="submission" date="2022-01" db="EMBL/GenBank/DDBJ databases">
        <authorList>
            <person name="King R."/>
        </authorList>
    </citation>
    <scope>NUCLEOTIDE SEQUENCE</scope>
</reference>
<dbReference type="AlphaFoldDB" id="A0A9N9S6U7"/>
<keyword evidence="1" id="KW-0732">Signal</keyword>
<accession>A0A9N9S6U7</accession>
<name>A0A9N9S6U7_9DIPT</name>
<feature type="chain" id="PRO_5040292465" description="MD-2-related lipid-recognition domain-containing protein" evidence="1">
    <location>
        <begin position="19"/>
        <end position="189"/>
    </location>
</feature>
<keyword evidence="3" id="KW-1185">Reference proteome</keyword>
<evidence type="ECO:0000313" key="3">
    <source>
        <dbReference type="Proteomes" id="UP001153620"/>
    </source>
</evidence>
<dbReference type="InterPro" id="IPR010512">
    <property type="entry name" value="DUF1091"/>
</dbReference>
<evidence type="ECO:0000313" key="2">
    <source>
        <dbReference type="EMBL" id="CAG9811658.1"/>
    </source>
</evidence>
<dbReference type="EMBL" id="OU895880">
    <property type="protein sequence ID" value="CAG9811658.1"/>
    <property type="molecule type" value="Genomic_DNA"/>
</dbReference>
<proteinExistence type="predicted"/>
<protein>
    <recommendedName>
        <fullName evidence="4">MD-2-related lipid-recognition domain-containing protein</fullName>
    </recommendedName>
</protein>
<evidence type="ECO:0000256" key="1">
    <source>
        <dbReference type="SAM" id="SignalP"/>
    </source>
</evidence>
<feature type="signal peptide" evidence="1">
    <location>
        <begin position="1"/>
        <end position="18"/>
    </location>
</feature>
<reference evidence="2" key="2">
    <citation type="submission" date="2022-10" db="EMBL/GenBank/DDBJ databases">
        <authorList>
            <consortium name="ENA_rothamsted_submissions"/>
            <consortium name="culmorum"/>
            <person name="King R."/>
        </authorList>
    </citation>
    <scope>NUCLEOTIDE SEQUENCE</scope>
</reference>
<dbReference type="PANTHER" id="PTHR20898">
    <property type="entry name" value="DAEDALUS ON 3-RELATED-RELATED"/>
    <property type="match status" value="1"/>
</dbReference>
<dbReference type="PANTHER" id="PTHR20898:SF0">
    <property type="entry name" value="DAEDALUS ON 3-RELATED"/>
    <property type="match status" value="1"/>
</dbReference>
<gene>
    <name evidence="2" type="ORF">CHIRRI_LOCUS14465</name>
</gene>
<sequence>MKLVSLFLVIFAIFKVNSVKPSIQYNIGVRFRSAKCSTDNNSVLLHGCYLKAYTRRIVTLNLVGSVVKPIKRPMHFQFILHYRYGTIYREVIDTKKREWCSIMDGMQTHMYIMLIIRQLKESAPKLFHKCPYQGDYQLYNITVDESKAFDMFPQGYYKLKVVVFNSTDDMVFKIDLLFEIKSPFKDSIG</sequence>
<organism evidence="2 3">
    <name type="scientific">Chironomus riparius</name>
    <dbReference type="NCBI Taxonomy" id="315576"/>
    <lineage>
        <taxon>Eukaryota</taxon>
        <taxon>Metazoa</taxon>
        <taxon>Ecdysozoa</taxon>
        <taxon>Arthropoda</taxon>
        <taxon>Hexapoda</taxon>
        <taxon>Insecta</taxon>
        <taxon>Pterygota</taxon>
        <taxon>Neoptera</taxon>
        <taxon>Endopterygota</taxon>
        <taxon>Diptera</taxon>
        <taxon>Nematocera</taxon>
        <taxon>Chironomoidea</taxon>
        <taxon>Chironomidae</taxon>
        <taxon>Chironominae</taxon>
        <taxon>Chironomus</taxon>
    </lineage>
</organism>
<dbReference type="Proteomes" id="UP001153620">
    <property type="component" value="Chromosome 4"/>
</dbReference>
<dbReference type="Pfam" id="PF06477">
    <property type="entry name" value="DUF1091"/>
    <property type="match status" value="1"/>
</dbReference>
<evidence type="ECO:0008006" key="4">
    <source>
        <dbReference type="Google" id="ProtNLM"/>
    </source>
</evidence>
<dbReference type="OrthoDB" id="7797129at2759"/>